<dbReference type="Pfam" id="PF00168">
    <property type="entry name" value="C2"/>
    <property type="match status" value="5"/>
</dbReference>
<evidence type="ECO:0000313" key="10">
    <source>
        <dbReference type="Proteomes" id="UP000504635"/>
    </source>
</evidence>
<keyword evidence="3" id="KW-0479">Metal-binding</keyword>
<comment type="subcellular location">
    <subcellularLocation>
        <location evidence="1">Membrane</location>
        <topology evidence="1">Single-pass membrane protein</topology>
    </subcellularLocation>
</comment>
<dbReference type="GO" id="GO:0046872">
    <property type="term" value="F:metal ion binding"/>
    <property type="evidence" value="ECO:0007669"/>
    <property type="project" value="UniProtKB-KW"/>
</dbReference>
<dbReference type="Pfam" id="PF22901">
    <property type="entry name" value="dsrm_Ferlin"/>
    <property type="match status" value="1"/>
</dbReference>
<keyword evidence="10" id="KW-1185">Reference proteome</keyword>
<keyword evidence="5" id="KW-0106">Calcium</keyword>
<dbReference type="InterPro" id="IPR037721">
    <property type="entry name" value="Ferlin"/>
</dbReference>
<dbReference type="GO" id="GO:0007009">
    <property type="term" value="P:plasma membrane organization"/>
    <property type="evidence" value="ECO:0007669"/>
    <property type="project" value="TreeGrafter"/>
</dbReference>
<feature type="domain" description="C2" evidence="9">
    <location>
        <begin position="150"/>
        <end position="287"/>
    </location>
</feature>
<evidence type="ECO:0000256" key="5">
    <source>
        <dbReference type="ARBA" id="ARBA00022837"/>
    </source>
</evidence>
<dbReference type="RefSeq" id="XP_030750894.1">
    <property type="nucleotide sequence ID" value="XM_030895034.1"/>
</dbReference>
<dbReference type="GeneID" id="115878496"/>
<organism evidence="10 11">
    <name type="scientific">Sitophilus oryzae</name>
    <name type="common">Rice weevil</name>
    <name type="synonym">Curculio oryzae</name>
    <dbReference type="NCBI Taxonomy" id="7048"/>
    <lineage>
        <taxon>Eukaryota</taxon>
        <taxon>Metazoa</taxon>
        <taxon>Ecdysozoa</taxon>
        <taxon>Arthropoda</taxon>
        <taxon>Hexapoda</taxon>
        <taxon>Insecta</taxon>
        <taxon>Pterygota</taxon>
        <taxon>Neoptera</taxon>
        <taxon>Endopterygota</taxon>
        <taxon>Coleoptera</taxon>
        <taxon>Polyphaga</taxon>
        <taxon>Cucujiformia</taxon>
        <taxon>Curculionidae</taxon>
        <taxon>Dryophthorinae</taxon>
        <taxon>Sitophilus</taxon>
    </lineage>
</organism>
<evidence type="ECO:0000256" key="8">
    <source>
        <dbReference type="SAM" id="Phobius"/>
    </source>
</evidence>
<feature type="domain" description="C2" evidence="9">
    <location>
        <begin position="1336"/>
        <end position="1482"/>
    </location>
</feature>
<dbReference type="OrthoDB" id="10059618at2759"/>
<dbReference type="Pfam" id="PF16165">
    <property type="entry name" value="Ferlin_C"/>
    <property type="match status" value="1"/>
</dbReference>
<dbReference type="InterPro" id="IPR000008">
    <property type="entry name" value="C2_dom"/>
</dbReference>
<evidence type="ECO:0000256" key="7">
    <source>
        <dbReference type="ARBA" id="ARBA00023136"/>
    </source>
</evidence>
<evidence type="ECO:0000256" key="3">
    <source>
        <dbReference type="ARBA" id="ARBA00022723"/>
    </source>
</evidence>
<keyword evidence="6 8" id="KW-1133">Transmembrane helix</keyword>
<dbReference type="InParanoid" id="A0A6J2XJQ8"/>
<dbReference type="PROSITE" id="PS50004">
    <property type="entry name" value="C2"/>
    <property type="match status" value="5"/>
</dbReference>
<accession>A0A6J2XJQ8</accession>
<dbReference type="KEGG" id="soy:115878496"/>
<keyword evidence="7 8" id="KW-0472">Membrane</keyword>
<dbReference type="InterPro" id="IPR012561">
    <property type="entry name" value="Ferlin_B-domain"/>
</dbReference>
<dbReference type="SMART" id="SM01201">
    <property type="entry name" value="FerB"/>
    <property type="match status" value="1"/>
</dbReference>
<dbReference type="InterPro" id="IPR037724">
    <property type="entry name" value="C2E_Ferlin"/>
</dbReference>
<protein>
    <submittedName>
        <fullName evidence="11">Otoferlin</fullName>
    </submittedName>
</protein>
<keyword evidence="2 8" id="KW-0812">Transmembrane</keyword>
<dbReference type="InterPro" id="IPR012968">
    <property type="entry name" value="FerIin_dom"/>
</dbReference>
<feature type="domain" description="C2" evidence="9">
    <location>
        <begin position="628"/>
        <end position="753"/>
    </location>
</feature>
<evidence type="ECO:0000259" key="9">
    <source>
        <dbReference type="PROSITE" id="PS50004"/>
    </source>
</evidence>
<dbReference type="InterPro" id="IPR055072">
    <property type="entry name" value="Ferlin_DSRM"/>
</dbReference>
<proteinExistence type="predicted"/>
<evidence type="ECO:0000313" key="11">
    <source>
        <dbReference type="RefSeq" id="XP_030750894.1"/>
    </source>
</evidence>
<dbReference type="InterPro" id="IPR032362">
    <property type="entry name" value="Ferlin_C"/>
</dbReference>
<dbReference type="InterPro" id="IPR035892">
    <property type="entry name" value="C2_domain_sf"/>
</dbReference>
<evidence type="ECO:0000256" key="4">
    <source>
        <dbReference type="ARBA" id="ARBA00022737"/>
    </source>
</evidence>
<sequence length="1613" mass="187504">MTEKHFIVTVTVLEGRHYIWKDMSSAVIVNIDNKKKCTDIVRDTDCPFYNEYFVFEFYTTEEKFIEKYLTITVIQPKCFFRKRKILGNIKLDIATILKQKDCQFYHKWAALCSPKLEVYSGPTGYLKLDICVLSKGQSAKLPLGVVNDNIEGNLLTMVSFLSEKQQAQYIFEIYNIKNLQKKSNEFIYDKSGSAQSDYHPSTFVEITFAGSSVKTRIQKNNSNPVFNERLVLTDMFPPLCQRFRIDIRNDDFKKSIHSTHFLNLDNISSDTVEGFLPTFGPAYIHTYFRGTPEGYAGSILLFVKTILLDPDMDTNLNDKSHLIVDLPLSRENQVFSFEDTLLVGAIFETNCIPKKYQNKYLSFRLTFGHVQCDLSSTDREDTCANISIGKKPWISGKNLYNIVYDDKKPFLKLRSSRPGLTKRMFHSNMLEKISNQLNTKLKIIEKLFLKNPKNNRERITTLLHEAMDVLVASTNKYLEIVSNNYNTHYYPTILDKERLTMCIRIMTIALNKIHEISTNKSNRLIYRNLYEIQKKISSIIEHPQHCWPDIFIWMTADEKKLGCMRIPARDITFSEIPEQMGKDCGKIKPVLFLQPGTQSILCYAEIMLWLGLDAQEASVEDMLPKGFKEDGPYLIAQENHIFEGKAHILKAELQPGMDKSGLSDTFVQVALGREVKESTVKKQELMPVWDQTLLFCNVILYGTREHIRKNPPYLVIQMYDEDQFKCELVGRQLLQPKIVFQEDIERKLIEKNIRNLVNSREVLKYYKLFNQGEVAATMMAGFELVEIHEAVKVPPENILPIPAALKPWMQPFKIEILFWGVRNLKKINMMKIRRPRISFYCDNNVINSNTIESVAKCSNFSNDTYSIIVNFPSDLQYESFQLKLFDSRKFGVYVYAGVSINEIATFFYEPLTMEQRQQAISFVSSKDRFPSLASITDSKLKFDDIWAKSLVLQKHQPPRITLCGFLGKICKALCSFRRSKKHKETSEYSLLTDEDFAEDDFDNIDWWTKYYASNGETHSKTKHKLKIYLNELENQPEFNGFADFLTSFEMYKGKKSGDETLDEANITAVFKGAIRCYRWNVDDYYENQYVTERGGTLNDGIFADFPKNDPVEFILRVYCIRGIDLIPRDLNNKSDPYIVLLLGKQSINDREHYINGQVNPIFGKCYEFRGCFPEDHTVTIRVMDRDTISKDDLIGETKIDVENRYYTKYRAFCGISESYYSAGPWKWRENKKPTAILETLCLKWRLDPPIYTMKSVIIQAREFQPDNYKHSNNPEMDKEILALYVLRNWHKIPLIGFQLVPEHVETRSLFSPDRPGIEQGKIQLWVDIFPTMTFPIPAKVNITPRKPVNYELRVIVWNTVEVILQEDDIFTGEKKSDIYIQGWLHDEYECQYTDIHYRSLTGEGNFNWRFIFTLDYLSTENKAVIHKNTSIFARAESEFKIPCVLHLNVWDNDTFSADDFLGSLSLELSRMPRGSRSPEKCQLSMMKTLKHINLFKLKRTKGWWPFSAIDRNSHKELLAGKIELEFELLTKEEAELSPAGLGRQGPQALPPPKRPDTSFAWFTNPVKSCKYVVLKKWKWKIIKCCFCVLFVVFVLLVIYALPNAFVDKVLKVY</sequence>
<dbReference type="InterPro" id="IPR037725">
    <property type="entry name" value="C2F_Ferlin"/>
</dbReference>
<feature type="domain" description="C2" evidence="9">
    <location>
        <begin position="1093"/>
        <end position="1214"/>
    </location>
</feature>
<feature type="domain" description="C2" evidence="9">
    <location>
        <begin position="1"/>
        <end position="109"/>
    </location>
</feature>
<dbReference type="GO" id="GO:0016020">
    <property type="term" value="C:membrane"/>
    <property type="evidence" value="ECO:0007669"/>
    <property type="project" value="UniProtKB-SubCell"/>
</dbReference>
<dbReference type="CTD" id="39016"/>
<gene>
    <name evidence="11" type="primary">LOC115878496</name>
</gene>
<dbReference type="SMART" id="SM01202">
    <property type="entry name" value="FerI"/>
    <property type="match status" value="1"/>
</dbReference>
<dbReference type="Gene3D" id="2.60.40.150">
    <property type="entry name" value="C2 domain"/>
    <property type="match status" value="5"/>
</dbReference>
<dbReference type="FunCoup" id="A0A6J2XJQ8">
    <property type="interactions" value="45"/>
</dbReference>
<dbReference type="SMART" id="SM00239">
    <property type="entry name" value="C2"/>
    <property type="match status" value="5"/>
</dbReference>
<evidence type="ECO:0000256" key="6">
    <source>
        <dbReference type="ARBA" id="ARBA00022989"/>
    </source>
</evidence>
<evidence type="ECO:0000256" key="2">
    <source>
        <dbReference type="ARBA" id="ARBA00022692"/>
    </source>
</evidence>
<evidence type="ECO:0000256" key="1">
    <source>
        <dbReference type="ARBA" id="ARBA00004167"/>
    </source>
</evidence>
<dbReference type="CDD" id="cd08374">
    <property type="entry name" value="C2F_Ferlin"/>
    <property type="match status" value="1"/>
</dbReference>
<feature type="transmembrane region" description="Helical" evidence="8">
    <location>
        <begin position="1581"/>
        <end position="1601"/>
    </location>
</feature>
<dbReference type="CDD" id="cd04037">
    <property type="entry name" value="C2E_Ferlin"/>
    <property type="match status" value="1"/>
</dbReference>
<dbReference type="Proteomes" id="UP000504635">
    <property type="component" value="Unplaced"/>
</dbReference>
<reference evidence="11" key="1">
    <citation type="submission" date="2025-08" db="UniProtKB">
        <authorList>
            <consortium name="RefSeq"/>
        </authorList>
    </citation>
    <scope>IDENTIFICATION</scope>
    <source>
        <tissue evidence="11">Gonads</tissue>
    </source>
</reference>
<dbReference type="PANTHER" id="PTHR12546:SF60">
    <property type="entry name" value="MISFIRE, ISOFORM F"/>
    <property type="match status" value="1"/>
</dbReference>
<name>A0A6J2XJQ8_SITOR</name>
<keyword evidence="4" id="KW-0677">Repeat</keyword>
<dbReference type="SUPFAM" id="SSF49562">
    <property type="entry name" value="C2 domain (Calcium/lipid-binding domain, CaLB)"/>
    <property type="match status" value="5"/>
</dbReference>
<dbReference type="Pfam" id="PF08150">
    <property type="entry name" value="FerB"/>
    <property type="match status" value="1"/>
</dbReference>
<dbReference type="PANTHER" id="PTHR12546">
    <property type="entry name" value="FER-1-LIKE"/>
    <property type="match status" value="1"/>
</dbReference>